<evidence type="ECO:0000313" key="3">
    <source>
        <dbReference type="Proteomes" id="UP000077381"/>
    </source>
</evidence>
<organism evidence="2 3">
    <name type="scientific">Streptomyces jeddahensis</name>
    <dbReference type="NCBI Taxonomy" id="1716141"/>
    <lineage>
        <taxon>Bacteria</taxon>
        <taxon>Bacillati</taxon>
        <taxon>Actinomycetota</taxon>
        <taxon>Actinomycetes</taxon>
        <taxon>Kitasatosporales</taxon>
        <taxon>Streptomycetaceae</taxon>
        <taxon>Streptomyces</taxon>
    </lineage>
</organism>
<accession>A0A177HN65</accession>
<sequence>MTRPYDPHDPGVDPEDEGIPEPLGDEEPELDADTEAGSEDEPAVRIKIDEDVEDDRLM</sequence>
<dbReference type="RefSeq" id="WP_157902885.1">
    <property type="nucleotide sequence ID" value="NZ_LOHS01000096.1"/>
</dbReference>
<evidence type="ECO:0000313" key="2">
    <source>
        <dbReference type="EMBL" id="OAH12040.1"/>
    </source>
</evidence>
<protein>
    <submittedName>
        <fullName evidence="2">Uncharacterized protein</fullName>
    </submittedName>
</protein>
<dbReference type="AlphaFoldDB" id="A0A177HN65"/>
<proteinExistence type="predicted"/>
<reference evidence="2 3" key="1">
    <citation type="submission" date="2015-12" db="EMBL/GenBank/DDBJ databases">
        <title>Genome sequence of Streptomyces sp. G25.</title>
        <authorList>
            <person name="Poehlein A."/>
            <person name="Roettig A."/>
            <person name="Hiessl S."/>
            <person name="Hauschild P."/>
            <person name="Schauer J."/>
            <person name="Madkour M.H."/>
            <person name="Al-Ansari A.M."/>
            <person name="Almakishah N.H."/>
            <person name="Steinbuechel A."/>
            <person name="Daniel R."/>
        </authorList>
    </citation>
    <scope>NUCLEOTIDE SEQUENCE [LARGE SCALE GENOMIC DNA]</scope>
    <source>
        <strain evidence="3">G25(2015)</strain>
    </source>
</reference>
<gene>
    <name evidence="2" type="ORF">STSP_46150</name>
</gene>
<feature type="compositionally biased region" description="Basic and acidic residues" evidence="1">
    <location>
        <begin position="42"/>
        <end position="58"/>
    </location>
</feature>
<dbReference type="PATRIC" id="fig|1716141.3.peg.4853"/>
<dbReference type="EMBL" id="LOHS01000096">
    <property type="protein sequence ID" value="OAH12040.1"/>
    <property type="molecule type" value="Genomic_DNA"/>
</dbReference>
<dbReference type="Proteomes" id="UP000077381">
    <property type="component" value="Unassembled WGS sequence"/>
</dbReference>
<evidence type="ECO:0000256" key="1">
    <source>
        <dbReference type="SAM" id="MobiDB-lite"/>
    </source>
</evidence>
<feature type="compositionally biased region" description="Acidic residues" evidence="1">
    <location>
        <begin position="12"/>
        <end position="41"/>
    </location>
</feature>
<feature type="region of interest" description="Disordered" evidence="1">
    <location>
        <begin position="1"/>
        <end position="58"/>
    </location>
</feature>
<name>A0A177HN65_9ACTN</name>
<feature type="compositionally biased region" description="Basic and acidic residues" evidence="1">
    <location>
        <begin position="1"/>
        <end position="11"/>
    </location>
</feature>
<comment type="caution">
    <text evidence="2">The sequence shown here is derived from an EMBL/GenBank/DDBJ whole genome shotgun (WGS) entry which is preliminary data.</text>
</comment>
<keyword evidence="3" id="KW-1185">Reference proteome</keyword>